<evidence type="ECO:0000256" key="1">
    <source>
        <dbReference type="SAM" id="Phobius"/>
    </source>
</evidence>
<proteinExistence type="predicted"/>
<evidence type="ECO:0000313" key="3">
    <source>
        <dbReference type="Proteomes" id="UP001208888"/>
    </source>
</evidence>
<dbReference type="EMBL" id="JANFVX010000003">
    <property type="protein sequence ID" value="MCW0343063.1"/>
    <property type="molecule type" value="Genomic_DNA"/>
</dbReference>
<feature type="transmembrane region" description="Helical" evidence="1">
    <location>
        <begin position="48"/>
        <end position="66"/>
    </location>
</feature>
<keyword evidence="1" id="KW-0472">Membrane</keyword>
<dbReference type="PROSITE" id="PS51257">
    <property type="entry name" value="PROKAR_LIPOPROTEIN"/>
    <property type="match status" value="1"/>
</dbReference>
<sequence length="130" mass="15232">MKNLVILTILFACSCFVLSVLLYAINRSKYYEIISLFQKKYTLPAPYLYSSMIGFFGAATMSYFFIRLKRNKSIFFLDKKSEAYQFVDESNVELMRWMIPFFYIFVLSVGCFVFLIFLGGVLTLIDKFTV</sequence>
<feature type="transmembrane region" description="Helical" evidence="1">
    <location>
        <begin position="101"/>
        <end position="125"/>
    </location>
</feature>
<keyword evidence="1" id="KW-1133">Transmembrane helix</keyword>
<name>A0AAJ1FVC4_PANAN</name>
<keyword evidence="1" id="KW-0812">Transmembrane</keyword>
<evidence type="ECO:0000313" key="2">
    <source>
        <dbReference type="EMBL" id="MCW0343063.1"/>
    </source>
</evidence>
<dbReference type="AlphaFoldDB" id="A0AAJ1FVC4"/>
<organism evidence="2 3">
    <name type="scientific">Pantoea ananas</name>
    <name type="common">Erwinia uredovora</name>
    <dbReference type="NCBI Taxonomy" id="553"/>
    <lineage>
        <taxon>Bacteria</taxon>
        <taxon>Pseudomonadati</taxon>
        <taxon>Pseudomonadota</taxon>
        <taxon>Gammaproteobacteria</taxon>
        <taxon>Enterobacterales</taxon>
        <taxon>Erwiniaceae</taxon>
        <taxon>Pantoea</taxon>
    </lineage>
</organism>
<protein>
    <submittedName>
        <fullName evidence="2">Uncharacterized protein</fullName>
    </submittedName>
</protein>
<comment type="caution">
    <text evidence="2">The sequence shown here is derived from an EMBL/GenBank/DDBJ whole genome shotgun (WGS) entry which is preliminary data.</text>
</comment>
<reference evidence="2" key="1">
    <citation type="submission" date="2022-06" db="EMBL/GenBank/DDBJ databases">
        <title>Dynamics of rice microbiomes reveals core vertical transmitted seed endophytes.</title>
        <authorList>
            <person name="Liao K."/>
            <person name="Zhang X."/>
        </authorList>
    </citation>
    <scope>NUCLEOTIDE SEQUENCE</scope>
    <source>
        <strain evidence="2">JT1-17</strain>
    </source>
</reference>
<gene>
    <name evidence="2" type="ORF">NB703_001156</name>
</gene>
<dbReference type="Proteomes" id="UP001208888">
    <property type="component" value="Unassembled WGS sequence"/>
</dbReference>
<accession>A0AAJ1FVC4</accession>